<dbReference type="GO" id="GO:0044283">
    <property type="term" value="P:small molecule biosynthetic process"/>
    <property type="evidence" value="ECO:0007669"/>
    <property type="project" value="UniProtKB-ARBA"/>
</dbReference>
<dbReference type="AlphaFoldDB" id="A0A364L2N2"/>
<dbReference type="Gene3D" id="2.60.120.330">
    <property type="entry name" value="B-lactam Antibiotic, Isopenicillin N Synthase, Chain"/>
    <property type="match status" value="1"/>
</dbReference>
<name>A0A364L2N2_TALAM</name>
<dbReference type="Pfam" id="PF03171">
    <property type="entry name" value="2OG-FeII_Oxy"/>
    <property type="match status" value="1"/>
</dbReference>
<dbReference type="RefSeq" id="XP_040734571.1">
    <property type="nucleotide sequence ID" value="XM_040878612.1"/>
</dbReference>
<comment type="similarity">
    <text evidence="1 2">Belongs to the iron/ascorbate-dependent oxidoreductase family.</text>
</comment>
<sequence>MSHQNSPVLIPTVDISSFLTNPLSKEAELVVSEIKDACMAVGFFQIIGHGISPDLQEVVFEGAKSFFSLPQEIKEHYVGSPGRGYELIGTQALDPSTKPDLKEVNIILPLQQFVISCSRSPFCKGYFVGRDVPNRQPPYRNFEYPNVWPTQIIPDAQFKDPILKYHDAICNLAYQVMKILARGLANLNTQILEDFCHEPIASVRLLHYPPHPASDDPRLVGAGAHTDFGAITLLLQEDGSGLQVKAPENDAWIDIPPQKGAYVVNVGDMLERWTSGRYKSTIHRVINTSGKDRYSVPFFFDGNLDFLLKPLDSPSEKGITVEQHMRSRYMETSTS</sequence>
<dbReference type="InterPro" id="IPR027443">
    <property type="entry name" value="IPNS-like_sf"/>
</dbReference>
<dbReference type="PANTHER" id="PTHR47990">
    <property type="entry name" value="2-OXOGLUTARATE (2OG) AND FE(II)-DEPENDENT OXYGENASE SUPERFAMILY PROTEIN-RELATED"/>
    <property type="match status" value="1"/>
</dbReference>
<dbReference type="SUPFAM" id="SSF51197">
    <property type="entry name" value="Clavaminate synthase-like"/>
    <property type="match status" value="1"/>
</dbReference>
<evidence type="ECO:0000313" key="4">
    <source>
        <dbReference type="EMBL" id="RAO70055.1"/>
    </source>
</evidence>
<dbReference type="InterPro" id="IPR044861">
    <property type="entry name" value="IPNS-like_FE2OG_OXY"/>
</dbReference>
<dbReference type="InterPro" id="IPR026992">
    <property type="entry name" value="DIOX_N"/>
</dbReference>
<evidence type="ECO:0000256" key="1">
    <source>
        <dbReference type="ARBA" id="ARBA00008056"/>
    </source>
</evidence>
<keyword evidence="2" id="KW-0479">Metal-binding</keyword>
<dbReference type="GO" id="GO:0046872">
    <property type="term" value="F:metal ion binding"/>
    <property type="evidence" value="ECO:0007669"/>
    <property type="project" value="UniProtKB-KW"/>
</dbReference>
<feature type="domain" description="Fe2OG dioxygenase" evidence="3">
    <location>
        <begin position="199"/>
        <end position="302"/>
    </location>
</feature>
<reference evidence="4 5" key="1">
    <citation type="journal article" date="2017" name="Biotechnol. Biofuels">
        <title>Differential beta-glucosidase expression as a function of carbon source availability in Talaromyces amestolkiae: a genomic and proteomic approach.</title>
        <authorList>
            <person name="de Eugenio L.I."/>
            <person name="Mendez-Liter J.A."/>
            <person name="Nieto-Dominguez M."/>
            <person name="Alonso L."/>
            <person name="Gil-Munoz J."/>
            <person name="Barriuso J."/>
            <person name="Prieto A."/>
            <person name="Martinez M.J."/>
        </authorList>
    </citation>
    <scope>NUCLEOTIDE SEQUENCE [LARGE SCALE GENOMIC DNA]</scope>
    <source>
        <strain evidence="4 5">CIB</strain>
    </source>
</reference>
<evidence type="ECO:0000313" key="5">
    <source>
        <dbReference type="Proteomes" id="UP000249363"/>
    </source>
</evidence>
<keyword evidence="5" id="KW-1185">Reference proteome</keyword>
<evidence type="ECO:0000259" key="3">
    <source>
        <dbReference type="PROSITE" id="PS51471"/>
    </source>
</evidence>
<dbReference type="Proteomes" id="UP000249363">
    <property type="component" value="Unassembled WGS sequence"/>
</dbReference>
<dbReference type="OrthoDB" id="288590at2759"/>
<gene>
    <name evidence="4" type="ORF">BHQ10_006067</name>
</gene>
<organism evidence="4 5">
    <name type="scientific">Talaromyces amestolkiae</name>
    <dbReference type="NCBI Taxonomy" id="1196081"/>
    <lineage>
        <taxon>Eukaryota</taxon>
        <taxon>Fungi</taxon>
        <taxon>Dikarya</taxon>
        <taxon>Ascomycota</taxon>
        <taxon>Pezizomycotina</taxon>
        <taxon>Eurotiomycetes</taxon>
        <taxon>Eurotiomycetidae</taxon>
        <taxon>Eurotiales</taxon>
        <taxon>Trichocomaceae</taxon>
        <taxon>Talaromyces</taxon>
        <taxon>Talaromyces sect. Talaromyces</taxon>
    </lineage>
</organism>
<keyword evidence="2" id="KW-0408">Iron</keyword>
<dbReference type="EMBL" id="MIKG01000011">
    <property type="protein sequence ID" value="RAO70055.1"/>
    <property type="molecule type" value="Genomic_DNA"/>
</dbReference>
<dbReference type="GeneID" id="63795283"/>
<comment type="caution">
    <text evidence="4">The sequence shown here is derived from an EMBL/GenBank/DDBJ whole genome shotgun (WGS) entry which is preliminary data.</text>
</comment>
<accession>A0A364L2N2</accession>
<dbReference type="STRING" id="1196081.A0A364L2N2"/>
<dbReference type="InterPro" id="IPR050231">
    <property type="entry name" value="Iron_ascorbate_oxido_reductase"/>
</dbReference>
<dbReference type="GO" id="GO:0016491">
    <property type="term" value="F:oxidoreductase activity"/>
    <property type="evidence" value="ECO:0007669"/>
    <property type="project" value="UniProtKB-KW"/>
</dbReference>
<protein>
    <recommendedName>
        <fullName evidence="3">Fe2OG dioxygenase domain-containing protein</fullName>
    </recommendedName>
</protein>
<dbReference type="Pfam" id="PF14226">
    <property type="entry name" value="DIOX_N"/>
    <property type="match status" value="1"/>
</dbReference>
<evidence type="ECO:0000256" key="2">
    <source>
        <dbReference type="RuleBase" id="RU003682"/>
    </source>
</evidence>
<keyword evidence="2" id="KW-0560">Oxidoreductase</keyword>
<dbReference type="InterPro" id="IPR005123">
    <property type="entry name" value="Oxoglu/Fe-dep_dioxygenase_dom"/>
</dbReference>
<proteinExistence type="inferred from homology"/>
<dbReference type="PROSITE" id="PS51471">
    <property type="entry name" value="FE2OG_OXY"/>
    <property type="match status" value="1"/>
</dbReference>
<dbReference type="PRINTS" id="PR00682">
    <property type="entry name" value="IPNSYNTHASE"/>
</dbReference>